<dbReference type="RefSeq" id="WP_086088779.1">
    <property type="nucleotide sequence ID" value="NZ_CP021112.1"/>
</dbReference>
<dbReference type="PANTHER" id="PTHR42815">
    <property type="entry name" value="FAD-BINDING, PUTATIVE (AFU_ORTHOLOGUE AFUA_6G07600)-RELATED"/>
    <property type="match status" value="1"/>
</dbReference>
<reference evidence="2 3" key="1">
    <citation type="submission" date="2017-05" db="EMBL/GenBank/DDBJ databases">
        <title>Full genome sequence of Pseudorhodoplanes sinuspersici.</title>
        <authorList>
            <person name="Dastgheib S.M.M."/>
            <person name="Shavandi M."/>
            <person name="Tirandaz H."/>
        </authorList>
    </citation>
    <scope>NUCLEOTIDE SEQUENCE [LARGE SCALE GENOMIC DNA]</scope>
    <source>
        <strain evidence="2 3">RIPI110</strain>
    </source>
</reference>
<dbReference type="STRING" id="1235591.CAK95_15830"/>
<accession>A0A1W6ZSQ8</accession>
<proteinExistence type="predicted"/>
<name>A0A1W6ZSQ8_9HYPH</name>
<keyword evidence="3" id="KW-1185">Reference proteome</keyword>
<organism evidence="2 3">
    <name type="scientific">Pseudorhodoplanes sinuspersici</name>
    <dbReference type="NCBI Taxonomy" id="1235591"/>
    <lineage>
        <taxon>Bacteria</taxon>
        <taxon>Pseudomonadati</taxon>
        <taxon>Pseudomonadota</taxon>
        <taxon>Alphaproteobacteria</taxon>
        <taxon>Hyphomicrobiales</taxon>
        <taxon>Pseudorhodoplanes</taxon>
    </lineage>
</organism>
<feature type="domain" description="Pyridoxamine 5'-phosphate oxidase N-terminal" evidence="1">
    <location>
        <begin position="36"/>
        <end position="154"/>
    </location>
</feature>
<gene>
    <name evidence="2" type="ORF">CAK95_15830</name>
</gene>
<evidence type="ECO:0000259" key="1">
    <source>
        <dbReference type="Pfam" id="PF01243"/>
    </source>
</evidence>
<protein>
    <submittedName>
        <fullName evidence="2">Pyridoxamine 5'-phosphate oxidase</fullName>
    </submittedName>
</protein>
<dbReference type="PANTHER" id="PTHR42815:SF2">
    <property type="entry name" value="FAD-BINDING, PUTATIVE (AFU_ORTHOLOGUE AFUA_6G07600)-RELATED"/>
    <property type="match status" value="1"/>
</dbReference>
<evidence type="ECO:0000313" key="3">
    <source>
        <dbReference type="Proteomes" id="UP000194137"/>
    </source>
</evidence>
<dbReference type="InterPro" id="IPR011576">
    <property type="entry name" value="Pyridox_Oxase_N"/>
</dbReference>
<dbReference type="Proteomes" id="UP000194137">
    <property type="component" value="Chromosome"/>
</dbReference>
<evidence type="ECO:0000313" key="2">
    <source>
        <dbReference type="EMBL" id="ARQ00383.1"/>
    </source>
</evidence>
<dbReference type="KEGG" id="psin:CAK95_15830"/>
<dbReference type="InterPro" id="IPR012349">
    <property type="entry name" value="Split_barrel_FMN-bd"/>
</dbReference>
<dbReference type="SUPFAM" id="SSF50475">
    <property type="entry name" value="FMN-binding split barrel"/>
    <property type="match status" value="1"/>
</dbReference>
<sequence>MSQAQPDILSDPAELDRLYAPPSPMIQKAVTRELLDFHRAYLRVASFFCLATGSDRGLDATPRGGQAGFVRVLDERTVAFADWPGNNRIESLRNLLKDDHAGLLFLFPGLDVFLRINGRAHISTTPGLLADLAEGQRQPKCAIVVVVEEVLFHCGKAINRAKLWDPASRIDRKTLPSVGTMLAALAELKDVSPDALDAHYDHSVKTELY</sequence>
<dbReference type="InterPro" id="IPR024029">
    <property type="entry name" value="Pyridox_Oxase_FMN-dep"/>
</dbReference>
<dbReference type="EMBL" id="CP021112">
    <property type="protein sequence ID" value="ARQ00383.1"/>
    <property type="molecule type" value="Genomic_DNA"/>
</dbReference>
<dbReference type="AlphaFoldDB" id="A0A1W6ZSQ8"/>
<dbReference type="Pfam" id="PF01243">
    <property type="entry name" value="PNPOx_N"/>
    <property type="match status" value="1"/>
</dbReference>
<dbReference type="Gene3D" id="2.30.110.10">
    <property type="entry name" value="Electron Transport, Fmn-binding Protein, Chain A"/>
    <property type="match status" value="1"/>
</dbReference>
<dbReference type="NCBIfam" id="TIGR04025">
    <property type="entry name" value="PPOX_FMN_DR2398"/>
    <property type="match status" value="1"/>
</dbReference>
<dbReference type="OrthoDB" id="9790331at2"/>